<dbReference type="AlphaFoldDB" id="A0A2K3KMC7"/>
<proteinExistence type="predicted"/>
<protein>
    <submittedName>
        <fullName evidence="1">Uncharacterized protein</fullName>
    </submittedName>
</protein>
<comment type="caution">
    <text evidence="1">The sequence shown here is derived from an EMBL/GenBank/DDBJ whole genome shotgun (WGS) entry which is preliminary data.</text>
</comment>
<reference evidence="1 2" key="1">
    <citation type="journal article" date="2014" name="Am. J. Bot.">
        <title>Genome assembly and annotation for red clover (Trifolium pratense; Fabaceae).</title>
        <authorList>
            <person name="Istvanek J."/>
            <person name="Jaros M."/>
            <person name="Krenek A."/>
            <person name="Repkova J."/>
        </authorList>
    </citation>
    <scope>NUCLEOTIDE SEQUENCE [LARGE SCALE GENOMIC DNA]</scope>
    <source>
        <strain evidence="2">cv. Tatra</strain>
        <tissue evidence="1">Young leaves</tissue>
    </source>
</reference>
<dbReference type="Proteomes" id="UP000236291">
    <property type="component" value="Unassembled WGS sequence"/>
</dbReference>
<name>A0A2K3KMC7_TRIPR</name>
<reference evidence="1 2" key="2">
    <citation type="journal article" date="2017" name="Front. Plant Sci.">
        <title>Gene Classification and Mining of Molecular Markers Useful in Red Clover (Trifolium pratense) Breeding.</title>
        <authorList>
            <person name="Istvanek J."/>
            <person name="Dluhosova J."/>
            <person name="Dluhos P."/>
            <person name="Patkova L."/>
            <person name="Nedelnik J."/>
            <person name="Repkova J."/>
        </authorList>
    </citation>
    <scope>NUCLEOTIDE SEQUENCE [LARGE SCALE GENOMIC DNA]</scope>
    <source>
        <strain evidence="2">cv. Tatra</strain>
        <tissue evidence="1">Young leaves</tissue>
    </source>
</reference>
<feature type="non-terminal residue" evidence="1">
    <location>
        <position position="1"/>
    </location>
</feature>
<gene>
    <name evidence="1" type="ORF">L195_g063507</name>
</gene>
<evidence type="ECO:0000313" key="2">
    <source>
        <dbReference type="Proteomes" id="UP000236291"/>
    </source>
</evidence>
<evidence type="ECO:0000313" key="1">
    <source>
        <dbReference type="EMBL" id="PNX67416.1"/>
    </source>
</evidence>
<organism evidence="1 2">
    <name type="scientific">Trifolium pratense</name>
    <name type="common">Red clover</name>
    <dbReference type="NCBI Taxonomy" id="57577"/>
    <lineage>
        <taxon>Eukaryota</taxon>
        <taxon>Viridiplantae</taxon>
        <taxon>Streptophyta</taxon>
        <taxon>Embryophyta</taxon>
        <taxon>Tracheophyta</taxon>
        <taxon>Spermatophyta</taxon>
        <taxon>Magnoliopsida</taxon>
        <taxon>eudicotyledons</taxon>
        <taxon>Gunneridae</taxon>
        <taxon>Pentapetalae</taxon>
        <taxon>rosids</taxon>
        <taxon>fabids</taxon>
        <taxon>Fabales</taxon>
        <taxon>Fabaceae</taxon>
        <taxon>Papilionoideae</taxon>
        <taxon>50 kb inversion clade</taxon>
        <taxon>NPAAA clade</taxon>
        <taxon>Hologalegina</taxon>
        <taxon>IRL clade</taxon>
        <taxon>Trifolieae</taxon>
        <taxon>Trifolium</taxon>
    </lineage>
</organism>
<dbReference type="EMBL" id="ASHM01209132">
    <property type="protein sequence ID" value="PNX67416.1"/>
    <property type="molecule type" value="Genomic_DNA"/>
</dbReference>
<sequence>SNDNDNEDDSGDDSFVVSVPCYSPGCKEVESSNNVLLKAQNRWSKRSRGQIPGGI</sequence>
<accession>A0A2K3KMC7</accession>